<proteinExistence type="predicted"/>
<sequence>MNLNKPPYFRQGKRYQFTGFVLKLFGYQRYVFNDYFSFGIRDSNGNDHVLLIIDNHHRLDSTFELNQVVEVTGICLYGHFFAVSENYSPYDFRAYNLNAVVPTNMYFVPATATYKQRIVQPEMDAD</sequence>
<name>A0AAV7J845_COTGL</name>
<dbReference type="EMBL" id="JAHXZJ010000001">
    <property type="protein sequence ID" value="KAH0567883.1"/>
    <property type="molecule type" value="Genomic_DNA"/>
</dbReference>
<gene>
    <name evidence="1" type="ORF">KQX54_015718</name>
</gene>
<comment type="caution">
    <text evidence="1">The sequence shown here is derived from an EMBL/GenBank/DDBJ whole genome shotgun (WGS) entry which is preliminary data.</text>
</comment>
<organism evidence="1 2">
    <name type="scientific">Cotesia glomerata</name>
    <name type="common">Lepidopteran parasitic wasp</name>
    <name type="synonym">Apanteles glomeratus</name>
    <dbReference type="NCBI Taxonomy" id="32391"/>
    <lineage>
        <taxon>Eukaryota</taxon>
        <taxon>Metazoa</taxon>
        <taxon>Ecdysozoa</taxon>
        <taxon>Arthropoda</taxon>
        <taxon>Hexapoda</taxon>
        <taxon>Insecta</taxon>
        <taxon>Pterygota</taxon>
        <taxon>Neoptera</taxon>
        <taxon>Endopterygota</taxon>
        <taxon>Hymenoptera</taxon>
        <taxon>Apocrita</taxon>
        <taxon>Ichneumonoidea</taxon>
        <taxon>Braconidae</taxon>
        <taxon>Microgastrinae</taxon>
        <taxon>Cotesia</taxon>
    </lineage>
</organism>
<dbReference type="Proteomes" id="UP000826195">
    <property type="component" value="Unassembled WGS sequence"/>
</dbReference>
<protein>
    <submittedName>
        <fullName evidence="1">Uncharacterized protein</fullName>
    </submittedName>
</protein>
<evidence type="ECO:0000313" key="2">
    <source>
        <dbReference type="Proteomes" id="UP000826195"/>
    </source>
</evidence>
<evidence type="ECO:0000313" key="1">
    <source>
        <dbReference type="EMBL" id="KAH0567883.1"/>
    </source>
</evidence>
<reference evidence="1 2" key="1">
    <citation type="journal article" date="2021" name="J. Hered.">
        <title>A chromosome-level genome assembly of the parasitoid wasp, Cotesia glomerata (Hymenoptera: Braconidae).</title>
        <authorList>
            <person name="Pinto B.J."/>
            <person name="Weis J.J."/>
            <person name="Gamble T."/>
            <person name="Ode P.J."/>
            <person name="Paul R."/>
            <person name="Zaspel J.M."/>
        </authorList>
    </citation>
    <scope>NUCLEOTIDE SEQUENCE [LARGE SCALE GENOMIC DNA]</scope>
    <source>
        <strain evidence="1">CgM1</strain>
    </source>
</reference>
<accession>A0AAV7J845</accession>
<keyword evidence="2" id="KW-1185">Reference proteome</keyword>
<dbReference type="AlphaFoldDB" id="A0AAV7J845"/>